<dbReference type="InterPro" id="IPR051962">
    <property type="entry name" value="Cuticlin"/>
</dbReference>
<reference evidence="11" key="1">
    <citation type="submission" date="2022-01" db="EMBL/GenBank/DDBJ databases">
        <title>Genome Sequence Resource for Two Populations of Ditylenchus destructor, the Migratory Endoparasitic Phytonematode.</title>
        <authorList>
            <person name="Zhang H."/>
            <person name="Lin R."/>
            <person name="Xie B."/>
        </authorList>
    </citation>
    <scope>NUCLEOTIDE SEQUENCE</scope>
    <source>
        <strain evidence="11">BazhouSP</strain>
    </source>
</reference>
<name>A0AAD4R073_9BILA</name>
<protein>
    <submittedName>
        <fullName evidence="11">Zona pellucida-like domain-containing protein</fullName>
    </submittedName>
</protein>
<evidence type="ECO:0000259" key="10">
    <source>
        <dbReference type="PROSITE" id="PS51034"/>
    </source>
</evidence>
<dbReference type="Pfam" id="PF25301">
    <property type="entry name" value="CUT_C"/>
    <property type="match status" value="1"/>
</dbReference>
<dbReference type="GO" id="GO:0042302">
    <property type="term" value="F:structural constituent of cuticle"/>
    <property type="evidence" value="ECO:0007669"/>
    <property type="project" value="UniProtKB-KW"/>
</dbReference>
<keyword evidence="3" id="KW-1003">Cell membrane</keyword>
<keyword evidence="5 9" id="KW-0732">Signal</keyword>
<keyword evidence="4 8" id="KW-0812">Transmembrane</keyword>
<dbReference type="Proteomes" id="UP001201812">
    <property type="component" value="Unassembled WGS sequence"/>
</dbReference>
<keyword evidence="6 8" id="KW-1133">Transmembrane helix</keyword>
<evidence type="ECO:0000313" key="12">
    <source>
        <dbReference type="Proteomes" id="UP001201812"/>
    </source>
</evidence>
<dbReference type="InterPro" id="IPR057475">
    <property type="entry name" value="CUT_C"/>
</dbReference>
<sequence>MRSYSVISLLSVLLIQEFAQQYVAGSVLDNGVIGDPTVECMEDRVRLTFHTERPFTGRIFVKGMIESDKCVNSYTSNSKSSVDYQLINGQCNMRRSRKLGPDQRGVEQSITIIISFHNVFITKVDRAYRCTCFYMEADKVVTNRFDVSMLPTTELMDNAKMPFCTYSVRRGSVNGPVVTYATVGEPVFHVWSCDSDMFSMLVHNCFVDDGAGKDRKPLIDEHGCTIDPIIVQDLTYNNQANLAYSEVNVFKFADKITTYFQCAVSTCMVSEGMCTGKTPPRCGINSRKRRTITGRTSALNSNSKAENGTSPVPISRDDYVMDLAAEKIVVLDLDDSTSMAGSSMGQPYINEFMSHSPDRRTLDGKKFTDSNFAYREKASNFPHPSDALKVAGKIEGFAADHFPIERVCLSYYAISLLTCVIAFSIMSAMIVIGIFIWRRKVILSKY</sequence>
<evidence type="ECO:0000256" key="4">
    <source>
        <dbReference type="ARBA" id="ARBA00022692"/>
    </source>
</evidence>
<dbReference type="PROSITE" id="PS51034">
    <property type="entry name" value="ZP_2"/>
    <property type="match status" value="1"/>
</dbReference>
<comment type="subcellular location">
    <subcellularLocation>
        <location evidence="1">Cell membrane</location>
        <topology evidence="1">Single-pass type I membrane protein</topology>
    </subcellularLocation>
</comment>
<dbReference type="GO" id="GO:0005886">
    <property type="term" value="C:plasma membrane"/>
    <property type="evidence" value="ECO:0007669"/>
    <property type="project" value="UniProtKB-SubCell"/>
</dbReference>
<dbReference type="AlphaFoldDB" id="A0AAD4R073"/>
<dbReference type="PANTHER" id="PTHR22907">
    <property type="entry name" value="GH04558P"/>
    <property type="match status" value="1"/>
</dbReference>
<organism evidence="11 12">
    <name type="scientific">Ditylenchus destructor</name>
    <dbReference type="NCBI Taxonomy" id="166010"/>
    <lineage>
        <taxon>Eukaryota</taxon>
        <taxon>Metazoa</taxon>
        <taxon>Ecdysozoa</taxon>
        <taxon>Nematoda</taxon>
        <taxon>Chromadorea</taxon>
        <taxon>Rhabditida</taxon>
        <taxon>Tylenchina</taxon>
        <taxon>Tylenchomorpha</taxon>
        <taxon>Sphaerularioidea</taxon>
        <taxon>Anguinidae</taxon>
        <taxon>Anguininae</taxon>
        <taxon>Ditylenchus</taxon>
    </lineage>
</organism>
<evidence type="ECO:0000256" key="9">
    <source>
        <dbReference type="SAM" id="SignalP"/>
    </source>
</evidence>
<evidence type="ECO:0000256" key="6">
    <source>
        <dbReference type="ARBA" id="ARBA00022989"/>
    </source>
</evidence>
<evidence type="ECO:0000313" key="11">
    <source>
        <dbReference type="EMBL" id="KAI1712857.1"/>
    </source>
</evidence>
<evidence type="ECO:0000256" key="5">
    <source>
        <dbReference type="ARBA" id="ARBA00022729"/>
    </source>
</evidence>
<evidence type="ECO:0000256" key="3">
    <source>
        <dbReference type="ARBA" id="ARBA00022475"/>
    </source>
</evidence>
<dbReference type="InterPro" id="IPR001507">
    <property type="entry name" value="ZP_dom"/>
</dbReference>
<dbReference type="PANTHER" id="PTHR22907:SF27">
    <property type="entry name" value="ZP DOMAIN-CONTAINING PROTEIN"/>
    <property type="match status" value="1"/>
</dbReference>
<dbReference type="EMBL" id="JAKKPZ010000017">
    <property type="protein sequence ID" value="KAI1712857.1"/>
    <property type="molecule type" value="Genomic_DNA"/>
</dbReference>
<feature type="transmembrane region" description="Helical" evidence="8">
    <location>
        <begin position="411"/>
        <end position="437"/>
    </location>
</feature>
<gene>
    <name evidence="11" type="ORF">DdX_09489</name>
</gene>
<dbReference type="Pfam" id="PF25057">
    <property type="entry name" value="CUT_N"/>
    <property type="match status" value="1"/>
</dbReference>
<dbReference type="InterPro" id="IPR042235">
    <property type="entry name" value="ZP-C_dom"/>
</dbReference>
<keyword evidence="12" id="KW-1185">Reference proteome</keyword>
<evidence type="ECO:0000256" key="1">
    <source>
        <dbReference type="ARBA" id="ARBA00004251"/>
    </source>
</evidence>
<keyword evidence="7 8" id="KW-0472">Membrane</keyword>
<evidence type="ECO:0000256" key="2">
    <source>
        <dbReference type="ARBA" id="ARBA00022460"/>
    </source>
</evidence>
<proteinExistence type="predicted"/>
<comment type="caution">
    <text evidence="11">The sequence shown here is derived from an EMBL/GenBank/DDBJ whole genome shotgun (WGS) entry which is preliminary data.</text>
</comment>
<accession>A0AAD4R073</accession>
<feature type="domain" description="ZP" evidence="10">
    <location>
        <begin position="39"/>
        <end position="281"/>
    </location>
</feature>
<dbReference type="SMART" id="SM00241">
    <property type="entry name" value="ZP"/>
    <property type="match status" value="1"/>
</dbReference>
<feature type="chain" id="PRO_5042275575" evidence="9">
    <location>
        <begin position="26"/>
        <end position="446"/>
    </location>
</feature>
<dbReference type="Gene3D" id="2.60.40.4100">
    <property type="entry name" value="Zona pellucida, ZP-C domain"/>
    <property type="match status" value="1"/>
</dbReference>
<keyword evidence="2" id="KW-0193">Cuticle</keyword>
<evidence type="ECO:0000256" key="8">
    <source>
        <dbReference type="SAM" id="Phobius"/>
    </source>
</evidence>
<feature type="signal peptide" evidence="9">
    <location>
        <begin position="1"/>
        <end position="25"/>
    </location>
</feature>
<evidence type="ECO:0000256" key="7">
    <source>
        <dbReference type="ARBA" id="ARBA00023136"/>
    </source>
</evidence>
<dbReference type="InterPro" id="IPR056953">
    <property type="entry name" value="CUT_N"/>
</dbReference>